<protein>
    <submittedName>
        <fullName evidence="2">Uncharacterized protein</fullName>
    </submittedName>
</protein>
<organism evidence="2 3">
    <name type="scientific">Marinithermofilum abyssi</name>
    <dbReference type="NCBI Taxonomy" id="1571185"/>
    <lineage>
        <taxon>Bacteria</taxon>
        <taxon>Bacillati</taxon>
        <taxon>Bacillota</taxon>
        <taxon>Bacilli</taxon>
        <taxon>Bacillales</taxon>
        <taxon>Thermoactinomycetaceae</taxon>
        <taxon>Marinithermofilum</taxon>
    </lineage>
</organism>
<keyword evidence="1" id="KW-0472">Membrane</keyword>
<dbReference type="EMBL" id="BMHQ01000006">
    <property type="protein sequence ID" value="GGE17647.1"/>
    <property type="molecule type" value="Genomic_DNA"/>
</dbReference>
<accession>A0A8J2YDJ1</accession>
<gene>
    <name evidence="2" type="ORF">GCM10011571_19210</name>
</gene>
<reference evidence="2" key="2">
    <citation type="submission" date="2020-09" db="EMBL/GenBank/DDBJ databases">
        <authorList>
            <person name="Sun Q."/>
            <person name="Zhou Y."/>
        </authorList>
    </citation>
    <scope>NUCLEOTIDE SEQUENCE</scope>
    <source>
        <strain evidence="2">CGMCC 1.15179</strain>
    </source>
</reference>
<sequence>MHKGWLASLTMGVLIVTGMAVVMNLKDGEWKREYPVQNGLLLEHSKDQMRQVHNPGRGK</sequence>
<dbReference type="RefSeq" id="WP_188647675.1">
    <property type="nucleotide sequence ID" value="NZ_BMHQ01000006.1"/>
</dbReference>
<evidence type="ECO:0000313" key="3">
    <source>
        <dbReference type="Proteomes" id="UP000625210"/>
    </source>
</evidence>
<dbReference type="AlphaFoldDB" id="A0A8J2YDJ1"/>
<keyword evidence="1" id="KW-1133">Transmembrane helix</keyword>
<evidence type="ECO:0000256" key="1">
    <source>
        <dbReference type="SAM" id="Phobius"/>
    </source>
</evidence>
<keyword evidence="3" id="KW-1185">Reference proteome</keyword>
<name>A0A8J2YDJ1_9BACL</name>
<dbReference type="Proteomes" id="UP000625210">
    <property type="component" value="Unassembled WGS sequence"/>
</dbReference>
<proteinExistence type="predicted"/>
<reference evidence="2" key="1">
    <citation type="journal article" date="2014" name="Int. J. Syst. Evol. Microbiol.">
        <title>Complete genome sequence of Corynebacterium casei LMG S-19264T (=DSM 44701T), isolated from a smear-ripened cheese.</title>
        <authorList>
            <consortium name="US DOE Joint Genome Institute (JGI-PGF)"/>
            <person name="Walter F."/>
            <person name="Albersmeier A."/>
            <person name="Kalinowski J."/>
            <person name="Ruckert C."/>
        </authorList>
    </citation>
    <scope>NUCLEOTIDE SEQUENCE</scope>
    <source>
        <strain evidence="2">CGMCC 1.15179</strain>
    </source>
</reference>
<keyword evidence="1" id="KW-0812">Transmembrane</keyword>
<feature type="transmembrane region" description="Helical" evidence="1">
    <location>
        <begin position="6"/>
        <end position="25"/>
    </location>
</feature>
<evidence type="ECO:0000313" key="2">
    <source>
        <dbReference type="EMBL" id="GGE17647.1"/>
    </source>
</evidence>
<comment type="caution">
    <text evidence="2">The sequence shown here is derived from an EMBL/GenBank/DDBJ whole genome shotgun (WGS) entry which is preliminary data.</text>
</comment>